<gene>
    <name evidence="1" type="ORF">TCM_032692</name>
</gene>
<proteinExistence type="predicted"/>
<keyword evidence="2" id="KW-1185">Reference proteome</keyword>
<sequence>MSCMFFDKLQVKAFALEPSPCVEDPMKDGIIDLDGEVFTRGKGTYTCNQKVLMAYNKLQTTVDQGLATLFAFI</sequence>
<dbReference type="Gramene" id="EOY13922">
    <property type="protein sequence ID" value="EOY13922"/>
    <property type="gene ID" value="TCM_032692"/>
</dbReference>
<evidence type="ECO:0000313" key="1">
    <source>
        <dbReference type="EMBL" id="EOY13922.1"/>
    </source>
</evidence>
<organism evidence="1 2">
    <name type="scientific">Theobroma cacao</name>
    <name type="common">Cacao</name>
    <name type="synonym">Cocoa</name>
    <dbReference type="NCBI Taxonomy" id="3641"/>
    <lineage>
        <taxon>Eukaryota</taxon>
        <taxon>Viridiplantae</taxon>
        <taxon>Streptophyta</taxon>
        <taxon>Embryophyta</taxon>
        <taxon>Tracheophyta</taxon>
        <taxon>Spermatophyta</taxon>
        <taxon>Magnoliopsida</taxon>
        <taxon>eudicotyledons</taxon>
        <taxon>Gunneridae</taxon>
        <taxon>Pentapetalae</taxon>
        <taxon>rosids</taxon>
        <taxon>malvids</taxon>
        <taxon>Malvales</taxon>
        <taxon>Malvaceae</taxon>
        <taxon>Byttnerioideae</taxon>
        <taxon>Theobroma</taxon>
    </lineage>
</organism>
<dbReference type="AlphaFoldDB" id="A0A061FB04"/>
<reference evidence="1 2" key="1">
    <citation type="journal article" date="2013" name="Genome Biol.">
        <title>The genome sequence of the most widely cultivated cacao type and its use to identify candidate genes regulating pod color.</title>
        <authorList>
            <person name="Motamayor J.C."/>
            <person name="Mockaitis K."/>
            <person name="Schmutz J."/>
            <person name="Haiminen N."/>
            <person name="Iii D.L."/>
            <person name="Cornejo O."/>
            <person name="Findley S.D."/>
            <person name="Zheng P."/>
            <person name="Utro F."/>
            <person name="Royaert S."/>
            <person name="Saski C."/>
            <person name="Jenkins J."/>
            <person name="Podicheti R."/>
            <person name="Zhao M."/>
            <person name="Scheffler B.E."/>
            <person name="Stack J.C."/>
            <person name="Feltus F.A."/>
            <person name="Mustiga G.M."/>
            <person name="Amores F."/>
            <person name="Phillips W."/>
            <person name="Marelli J.P."/>
            <person name="May G.D."/>
            <person name="Shapiro H."/>
            <person name="Ma J."/>
            <person name="Bustamante C.D."/>
            <person name="Schnell R.J."/>
            <person name="Main D."/>
            <person name="Gilbert D."/>
            <person name="Parida L."/>
            <person name="Kuhn D.N."/>
        </authorList>
    </citation>
    <scope>NUCLEOTIDE SEQUENCE [LARGE SCALE GENOMIC DNA]</scope>
    <source>
        <strain evidence="2">cv. Matina 1-6</strain>
    </source>
</reference>
<dbReference type="OMA" id="CVEDPMK"/>
<name>A0A061FB04_THECC</name>
<dbReference type="EMBL" id="CM001885">
    <property type="protein sequence ID" value="EOY13922.1"/>
    <property type="molecule type" value="Genomic_DNA"/>
</dbReference>
<dbReference type="STRING" id="3641.A0A061FB04"/>
<accession>A0A061FB04</accession>
<evidence type="ECO:0000313" key="2">
    <source>
        <dbReference type="Proteomes" id="UP000026915"/>
    </source>
</evidence>
<dbReference type="InParanoid" id="A0A061FB04"/>
<dbReference type="HOGENOM" id="CLU_2709851_0_0_1"/>
<dbReference type="eggNOG" id="KOG1116">
    <property type="taxonomic scope" value="Eukaryota"/>
</dbReference>
<protein>
    <submittedName>
        <fullName evidence="1">Uncharacterized protein</fullName>
    </submittedName>
</protein>
<dbReference type="Proteomes" id="UP000026915">
    <property type="component" value="Chromosome 7"/>
</dbReference>